<proteinExistence type="predicted"/>
<dbReference type="EMBL" id="QEKO01000003">
    <property type="protein sequence ID" value="PVY61650.1"/>
    <property type="molecule type" value="Genomic_DNA"/>
</dbReference>
<organism evidence="1 2">
    <name type="scientific">Pusillimonas noertemannii</name>
    <dbReference type="NCBI Taxonomy" id="305977"/>
    <lineage>
        <taxon>Bacteria</taxon>
        <taxon>Pseudomonadati</taxon>
        <taxon>Pseudomonadota</taxon>
        <taxon>Betaproteobacteria</taxon>
        <taxon>Burkholderiales</taxon>
        <taxon>Alcaligenaceae</taxon>
        <taxon>Pusillimonas</taxon>
    </lineage>
</organism>
<comment type="caution">
    <text evidence="1">The sequence shown here is derived from an EMBL/GenBank/DDBJ whole genome shotgun (WGS) entry which is preliminary data.</text>
</comment>
<dbReference type="AlphaFoldDB" id="A0A2U1CKW0"/>
<evidence type="ECO:0000313" key="2">
    <source>
        <dbReference type="Proteomes" id="UP000246145"/>
    </source>
</evidence>
<dbReference type="Proteomes" id="UP000246145">
    <property type="component" value="Unassembled WGS sequence"/>
</dbReference>
<keyword evidence="2" id="KW-1185">Reference proteome</keyword>
<evidence type="ECO:0000313" key="1">
    <source>
        <dbReference type="EMBL" id="PVY61650.1"/>
    </source>
</evidence>
<name>A0A2U1CKW0_9BURK</name>
<accession>A0A2U1CKW0</accession>
<protein>
    <recommendedName>
        <fullName evidence="3">LuxR family transcriptional regulator</fullName>
    </recommendedName>
</protein>
<sequence length="199" mass="22363">MGHLAAVLGEPAFATALLELVRKYADVDQLALFALDESSGFEPIFNTGTLLAPQAAARLSRLYCRKYFQLDPLFDRVARYGNDKGAHTEVHNSAASQPDPLRRYLGFGAKCSLIFEKNGQTYYLSLYRRAGSPHFSDAECSMLEQLAPPLRGLIHAHHRLTHEREEEAWPSQAAMHSHDCRSAEQLFFSVHYLLARDEA</sequence>
<gene>
    <name evidence="1" type="ORF">C7440_2380</name>
</gene>
<evidence type="ECO:0008006" key="3">
    <source>
        <dbReference type="Google" id="ProtNLM"/>
    </source>
</evidence>
<reference evidence="1 2" key="1">
    <citation type="submission" date="2018-04" db="EMBL/GenBank/DDBJ databases">
        <title>Genomic Encyclopedia of Type Strains, Phase IV (KMG-IV): sequencing the most valuable type-strain genomes for metagenomic binning, comparative biology and taxonomic classification.</title>
        <authorList>
            <person name="Goeker M."/>
        </authorList>
    </citation>
    <scope>NUCLEOTIDE SEQUENCE [LARGE SCALE GENOMIC DNA]</scope>
    <source>
        <strain evidence="1 2">DSM 10065</strain>
    </source>
</reference>